<name>A0AAV8XEQ9_9CUCU</name>
<organism evidence="1 2">
    <name type="scientific">Aromia moschata</name>
    <dbReference type="NCBI Taxonomy" id="1265417"/>
    <lineage>
        <taxon>Eukaryota</taxon>
        <taxon>Metazoa</taxon>
        <taxon>Ecdysozoa</taxon>
        <taxon>Arthropoda</taxon>
        <taxon>Hexapoda</taxon>
        <taxon>Insecta</taxon>
        <taxon>Pterygota</taxon>
        <taxon>Neoptera</taxon>
        <taxon>Endopterygota</taxon>
        <taxon>Coleoptera</taxon>
        <taxon>Polyphaga</taxon>
        <taxon>Cucujiformia</taxon>
        <taxon>Chrysomeloidea</taxon>
        <taxon>Cerambycidae</taxon>
        <taxon>Cerambycinae</taxon>
        <taxon>Callichromatini</taxon>
        <taxon>Aromia</taxon>
    </lineage>
</organism>
<reference evidence="1" key="1">
    <citation type="journal article" date="2023" name="Insect Mol. Biol.">
        <title>Genome sequencing provides insights into the evolution of gene families encoding plant cell wall-degrading enzymes in longhorned beetles.</title>
        <authorList>
            <person name="Shin N.R."/>
            <person name="Okamura Y."/>
            <person name="Kirsch R."/>
            <person name="Pauchet Y."/>
        </authorList>
    </citation>
    <scope>NUCLEOTIDE SEQUENCE</scope>
    <source>
        <strain evidence="1">AMC_N1</strain>
    </source>
</reference>
<dbReference type="AlphaFoldDB" id="A0AAV8XEQ9"/>
<evidence type="ECO:0008006" key="3">
    <source>
        <dbReference type="Google" id="ProtNLM"/>
    </source>
</evidence>
<evidence type="ECO:0000313" key="2">
    <source>
        <dbReference type="Proteomes" id="UP001162162"/>
    </source>
</evidence>
<dbReference type="Proteomes" id="UP001162162">
    <property type="component" value="Unassembled WGS sequence"/>
</dbReference>
<protein>
    <recommendedName>
        <fullName evidence="3">Nuclease HARBI1</fullName>
    </recommendedName>
</protein>
<dbReference type="EMBL" id="JAPWTK010000740">
    <property type="protein sequence ID" value="KAJ8936528.1"/>
    <property type="molecule type" value="Genomic_DNA"/>
</dbReference>
<comment type="caution">
    <text evidence="1">The sequence shown here is derived from an EMBL/GenBank/DDBJ whole genome shotgun (WGS) entry which is preliminary data.</text>
</comment>
<keyword evidence="2" id="KW-1185">Reference proteome</keyword>
<sequence length="78" mass="8923">MPRTNERMRATSNQFSLISRFPRCIGSLDCTHIKIQSPGGPEPEIYRNHELSPYTTVQFGIIVDLEEISIPVCLEIIY</sequence>
<accession>A0AAV8XEQ9</accession>
<evidence type="ECO:0000313" key="1">
    <source>
        <dbReference type="EMBL" id="KAJ8936528.1"/>
    </source>
</evidence>
<proteinExistence type="predicted"/>
<gene>
    <name evidence="1" type="ORF">NQ318_022616</name>
</gene>